<sequence>MIDYSEMFIHINHLARDAHNDMNDRKLEEARSKVEKLEMSVSMLKKYLDWRLNNK</sequence>
<feature type="coiled-coil region" evidence="1">
    <location>
        <begin position="20"/>
        <end position="47"/>
    </location>
</feature>
<gene>
    <name evidence="2" type="ORF">UFOVP146_10</name>
</gene>
<evidence type="ECO:0000256" key="1">
    <source>
        <dbReference type="SAM" id="Coils"/>
    </source>
</evidence>
<proteinExistence type="predicted"/>
<dbReference type="EMBL" id="LR798192">
    <property type="protein sequence ID" value="CAB5079560.1"/>
    <property type="molecule type" value="Genomic_DNA"/>
</dbReference>
<keyword evidence="1" id="KW-0175">Coiled coil</keyword>
<name>A0A6J7VK92_9CAUD</name>
<accession>A0A6J7VK92</accession>
<evidence type="ECO:0000313" key="2">
    <source>
        <dbReference type="EMBL" id="CAB5079560.1"/>
    </source>
</evidence>
<reference evidence="2" key="1">
    <citation type="submission" date="2020-05" db="EMBL/GenBank/DDBJ databases">
        <authorList>
            <person name="Chiriac C."/>
            <person name="Salcher M."/>
            <person name="Ghai R."/>
            <person name="Kavagutti S V."/>
        </authorList>
    </citation>
    <scope>NUCLEOTIDE SEQUENCE</scope>
</reference>
<organism evidence="2">
    <name type="scientific">uncultured Caudovirales phage</name>
    <dbReference type="NCBI Taxonomy" id="2100421"/>
    <lineage>
        <taxon>Viruses</taxon>
        <taxon>Duplodnaviria</taxon>
        <taxon>Heunggongvirae</taxon>
        <taxon>Uroviricota</taxon>
        <taxon>Caudoviricetes</taxon>
        <taxon>Peduoviridae</taxon>
        <taxon>Maltschvirus</taxon>
        <taxon>Maltschvirus maltsch</taxon>
    </lineage>
</organism>
<protein>
    <submittedName>
        <fullName evidence="2">Uncharacterized protein</fullName>
    </submittedName>
</protein>